<feature type="non-terminal residue" evidence="3">
    <location>
        <position position="147"/>
    </location>
</feature>
<dbReference type="GO" id="GO:0005524">
    <property type="term" value="F:ATP binding"/>
    <property type="evidence" value="ECO:0007669"/>
    <property type="project" value="UniProtKB-KW"/>
</dbReference>
<dbReference type="GO" id="GO:0016887">
    <property type="term" value="F:ATP hydrolysis activity"/>
    <property type="evidence" value="ECO:0007669"/>
    <property type="project" value="InterPro"/>
</dbReference>
<keyword evidence="3" id="KW-0547">Nucleotide-binding</keyword>
<dbReference type="EMBL" id="UOGK01000344">
    <property type="protein sequence ID" value="VAX40166.1"/>
    <property type="molecule type" value="Genomic_DNA"/>
</dbReference>
<accession>A0A3B1DBE4</accession>
<dbReference type="Gene3D" id="3.40.50.300">
    <property type="entry name" value="P-loop containing nucleotide triphosphate hydrolases"/>
    <property type="match status" value="1"/>
</dbReference>
<gene>
    <name evidence="3" type="ORF">MNBD_PLANCTO03-714</name>
</gene>
<dbReference type="EC" id="3.6.3.-" evidence="3"/>
<evidence type="ECO:0000256" key="1">
    <source>
        <dbReference type="ARBA" id="ARBA00005417"/>
    </source>
</evidence>
<sequence>MTTTIPETTPAPHPDPAGTLLLRVQGLHKTFRLGRVDVPVLHGVDLDLAPGEWVAILGASGSGKSTLLHLIGGLDRPDKPANGTPRASIRFRGRDVVGFSQSALNHYRCRDVGFVFQFYHLLPELSVLDNVLLGTMIRHGRVGYTRK</sequence>
<dbReference type="PANTHER" id="PTHR42798:SF7">
    <property type="entry name" value="ALPHA-D-RIBOSE 1-METHYLPHOSPHONATE 5-TRIPHOSPHATE SYNTHASE SUBUNIT PHNL"/>
    <property type="match status" value="1"/>
</dbReference>
<name>A0A3B1DBE4_9ZZZZ</name>
<dbReference type="PANTHER" id="PTHR42798">
    <property type="entry name" value="LIPOPROTEIN-RELEASING SYSTEM ATP-BINDING PROTEIN LOLD"/>
    <property type="match status" value="1"/>
</dbReference>
<keyword evidence="3" id="KW-0378">Hydrolase</keyword>
<keyword evidence="3" id="KW-0067">ATP-binding</keyword>
<dbReference type="SUPFAM" id="SSF52540">
    <property type="entry name" value="P-loop containing nucleoside triphosphate hydrolases"/>
    <property type="match status" value="1"/>
</dbReference>
<dbReference type="AlphaFoldDB" id="A0A3B1DBE4"/>
<proteinExistence type="inferred from homology"/>
<protein>
    <submittedName>
        <fullName evidence="3">Macrolide export ATP-binding/permease protein MacB</fullName>
        <ecNumber evidence="3">3.6.3.-</ecNumber>
    </submittedName>
</protein>
<feature type="domain" description="ABC transporter" evidence="2">
    <location>
        <begin position="41"/>
        <end position="130"/>
    </location>
</feature>
<organism evidence="3">
    <name type="scientific">hydrothermal vent metagenome</name>
    <dbReference type="NCBI Taxonomy" id="652676"/>
    <lineage>
        <taxon>unclassified sequences</taxon>
        <taxon>metagenomes</taxon>
        <taxon>ecological metagenomes</taxon>
    </lineage>
</organism>
<dbReference type="InterPro" id="IPR027417">
    <property type="entry name" value="P-loop_NTPase"/>
</dbReference>
<evidence type="ECO:0000259" key="2">
    <source>
        <dbReference type="Pfam" id="PF00005"/>
    </source>
</evidence>
<reference evidence="3" key="1">
    <citation type="submission" date="2018-06" db="EMBL/GenBank/DDBJ databases">
        <authorList>
            <person name="Zhirakovskaya E."/>
        </authorList>
    </citation>
    <scope>NUCLEOTIDE SEQUENCE</scope>
</reference>
<dbReference type="Pfam" id="PF00005">
    <property type="entry name" value="ABC_tran"/>
    <property type="match status" value="1"/>
</dbReference>
<comment type="similarity">
    <text evidence="1">Belongs to the ABC transporter superfamily.</text>
</comment>
<dbReference type="InterPro" id="IPR003439">
    <property type="entry name" value="ABC_transporter-like_ATP-bd"/>
</dbReference>
<evidence type="ECO:0000313" key="3">
    <source>
        <dbReference type="EMBL" id="VAX40166.1"/>
    </source>
</evidence>